<feature type="binding site" evidence="1">
    <location>
        <position position="294"/>
    </location>
    <ligand>
        <name>adenosylcob(III)alamin</name>
        <dbReference type="ChEBI" id="CHEBI:18408"/>
    </ligand>
</feature>
<protein>
    <recommendedName>
        <fullName evidence="1">Ethanolamine ammonia-lyase large subunit</fullName>
        <shortName evidence="1">EAL large subunit</shortName>
        <ecNumber evidence="1">4.3.1.7</ecNumber>
    </recommendedName>
</protein>
<feature type="binding site" evidence="1">
    <location>
        <position position="245"/>
    </location>
    <ligand>
        <name>adenosylcob(III)alamin</name>
        <dbReference type="ChEBI" id="CHEBI:18408"/>
    </ligand>
</feature>
<keyword evidence="1 2" id="KW-0456">Lyase</keyword>
<keyword evidence="1" id="KW-1283">Bacterial microcompartment</keyword>
<keyword evidence="1" id="KW-0170">Cobalt</keyword>
<dbReference type="PIRSF" id="PIRSF018788">
    <property type="entry name" value="EutB"/>
    <property type="match status" value="1"/>
</dbReference>
<feature type="binding site" evidence="1">
    <location>
        <begin position="158"/>
        <end position="160"/>
    </location>
    <ligand>
        <name>substrate</name>
    </ligand>
</feature>
<dbReference type="PANTHER" id="PTHR39329:SF1">
    <property type="entry name" value="ETHANOLAMINE AMMONIA-LYASE LARGE SUBUNIT"/>
    <property type="match status" value="1"/>
</dbReference>
<dbReference type="GO" id="GO:0009350">
    <property type="term" value="C:ethanolamine ammonia-lyase complex"/>
    <property type="evidence" value="ECO:0007669"/>
    <property type="project" value="UniProtKB-UniRule"/>
</dbReference>
<dbReference type="AlphaFoldDB" id="A0A1H6XSK3"/>
<evidence type="ECO:0000256" key="1">
    <source>
        <dbReference type="HAMAP-Rule" id="MF_00861"/>
    </source>
</evidence>
<sequence>MKLKTSLFGNVYSFRDVKDVLAKANEEKSGDVLAGIAAQNTVERVAAKVVLADMTLENLRKNPVVPYEIDDVTRADQDALDIEVFQKIKSLTVGEFREFLLSADEADIAAIRPGLTAEMIAGVAKLMSNMDLVCASAKMHVTATCNTTIGRAGTLSARLQPNHATDNISGIMASLMEGLSYGVGDAVIGLNPAVDSIGSVAAVLTEFKNFMNKWKIPTQNCVLSHVTTQMKILEKNAAPMDLMFQSLAGSEIASRAFGINVKLMDEAYAMMKERKSSLGPNFMYFETGQGSELSSDGHHGADQLVMEARCYAFAKRYNPFLVNTVVGFIGPEYLYDGRQMIRAGLEDHFMGKLTGLSMGVDVCYTNHMKADQNDLENLAMMLTLADCNYIMGIPGGDDVMLMYQTTSYHDAAALRKIGHKKTIAEFDQRMEELGIFKNGQLTEKAGDPSIFMV</sequence>
<comment type="pathway">
    <text evidence="1">Amine and polyamine degradation; ethanolamine degradation.</text>
</comment>
<proteinExistence type="inferred from homology"/>
<evidence type="ECO:0000313" key="2">
    <source>
        <dbReference type="EMBL" id="SEJ27872.1"/>
    </source>
</evidence>
<dbReference type="Gene3D" id="1.10.220.70">
    <property type="entry name" value="lyase"/>
    <property type="match status" value="1"/>
</dbReference>
<keyword evidence="1" id="KW-0846">Cobalamin</keyword>
<comment type="cofactor">
    <cofactor evidence="1">
        <name>adenosylcob(III)alamin</name>
        <dbReference type="ChEBI" id="CHEBI:18408"/>
    </cofactor>
    <text evidence="1">Binds between the large and small subunits.</text>
</comment>
<evidence type="ECO:0000313" key="3">
    <source>
        <dbReference type="Proteomes" id="UP000199662"/>
    </source>
</evidence>
<keyword evidence="3" id="KW-1185">Reference proteome</keyword>
<comment type="function">
    <text evidence="1">Catalyzes the deamination of various vicinal amino-alcohols to oxo compounds. Allows this organism to utilize ethanolamine as the sole source of nitrogen and carbon in the presence of vitamin B12.</text>
</comment>
<dbReference type="GO" id="GO:0005829">
    <property type="term" value="C:cytosol"/>
    <property type="evidence" value="ECO:0007669"/>
    <property type="project" value="TreeGrafter"/>
</dbReference>
<dbReference type="PANTHER" id="PTHR39329">
    <property type="entry name" value="ETHANOLAMINE AMMONIA-LYASE HEAVY CHAIN"/>
    <property type="match status" value="1"/>
</dbReference>
<feature type="binding site" evidence="1">
    <location>
        <position position="191"/>
    </location>
    <ligand>
        <name>substrate</name>
    </ligand>
</feature>
<name>A0A1H6XSK3_9FIRM</name>
<dbReference type="GO" id="GO:0031419">
    <property type="term" value="F:cobalamin binding"/>
    <property type="evidence" value="ECO:0007669"/>
    <property type="project" value="UniProtKB-UniRule"/>
</dbReference>
<dbReference type="STRING" id="84035.SAMN05660742_105106"/>
<dbReference type="GO" id="GO:0046336">
    <property type="term" value="P:ethanolamine catabolic process"/>
    <property type="evidence" value="ECO:0007669"/>
    <property type="project" value="UniProtKB-UniRule"/>
</dbReference>
<dbReference type="UniPathway" id="UPA00560"/>
<dbReference type="GO" id="GO:0031471">
    <property type="term" value="C:ethanolamine degradation polyhedral organelle"/>
    <property type="evidence" value="ECO:0007669"/>
    <property type="project" value="UniProtKB-UniRule"/>
</dbReference>
<dbReference type="Gene3D" id="2.30.170.30">
    <property type="entry name" value="ethanolamine ammonia-lyase heavy chain domain like"/>
    <property type="match status" value="1"/>
</dbReference>
<dbReference type="Gene3D" id="3.20.20.70">
    <property type="entry name" value="Aldolase class I"/>
    <property type="match status" value="1"/>
</dbReference>
<dbReference type="EC" id="4.3.1.7" evidence="1"/>
<dbReference type="GO" id="GO:0006520">
    <property type="term" value="P:amino acid metabolic process"/>
    <property type="evidence" value="ECO:0007669"/>
    <property type="project" value="InterPro"/>
</dbReference>
<dbReference type="Proteomes" id="UP000199662">
    <property type="component" value="Unassembled WGS sequence"/>
</dbReference>
<dbReference type="Pfam" id="PF06751">
    <property type="entry name" value="EutB"/>
    <property type="match status" value="1"/>
</dbReference>
<dbReference type="EMBL" id="FNZK01000005">
    <property type="protein sequence ID" value="SEJ27872.1"/>
    <property type="molecule type" value="Genomic_DNA"/>
</dbReference>
<dbReference type="RefSeq" id="WP_091830274.1">
    <property type="nucleotide sequence ID" value="NZ_FNZK01000005.1"/>
</dbReference>
<feature type="binding site" evidence="1">
    <location>
        <position position="286"/>
    </location>
    <ligand>
        <name>substrate</name>
    </ligand>
</feature>
<accession>A0A1H6XSK3</accession>
<organism evidence="2 3">
    <name type="scientific">Propionispira arboris</name>
    <dbReference type="NCBI Taxonomy" id="84035"/>
    <lineage>
        <taxon>Bacteria</taxon>
        <taxon>Bacillati</taxon>
        <taxon>Bacillota</taxon>
        <taxon>Negativicutes</taxon>
        <taxon>Selenomonadales</taxon>
        <taxon>Selenomonadaceae</taxon>
        <taxon>Propionispira</taxon>
    </lineage>
</organism>
<dbReference type="InterPro" id="IPR010628">
    <property type="entry name" value="EutB"/>
</dbReference>
<feature type="binding site" evidence="1">
    <location>
        <position position="400"/>
    </location>
    <ligand>
        <name>adenosylcob(III)alamin</name>
        <dbReference type="ChEBI" id="CHEBI:18408"/>
    </ligand>
</feature>
<feature type="binding site" evidence="1">
    <location>
        <position position="361"/>
    </location>
    <ligand>
        <name>substrate</name>
    </ligand>
</feature>
<dbReference type="InterPro" id="IPR044941">
    <property type="entry name" value="EutB_N_sf"/>
</dbReference>
<dbReference type="GO" id="GO:0008851">
    <property type="term" value="F:ethanolamine ammonia-lyase activity"/>
    <property type="evidence" value="ECO:0007669"/>
    <property type="project" value="UniProtKB-UniRule"/>
</dbReference>
<gene>
    <name evidence="1" type="primary">eutB</name>
    <name evidence="2" type="ORF">SAMN05660742_105106</name>
</gene>
<comment type="similarity">
    <text evidence="1">Belongs to the EutB family.</text>
</comment>
<dbReference type="HAMAP" id="MF_00861">
    <property type="entry name" value="EutB"/>
    <property type="match status" value="1"/>
</dbReference>
<reference evidence="2 3" key="1">
    <citation type="submission" date="2016-10" db="EMBL/GenBank/DDBJ databases">
        <authorList>
            <person name="de Groot N.N."/>
        </authorList>
    </citation>
    <scope>NUCLEOTIDE SEQUENCE [LARGE SCALE GENOMIC DNA]</scope>
    <source>
        <strain evidence="2 3">DSM 2179</strain>
    </source>
</reference>
<dbReference type="InterPro" id="IPR044939">
    <property type="entry name" value="EutB_dom_2_sf"/>
</dbReference>
<dbReference type="NCBIfam" id="NF011649">
    <property type="entry name" value="PRK15067.1"/>
    <property type="match status" value="1"/>
</dbReference>
<dbReference type="InterPro" id="IPR013785">
    <property type="entry name" value="Aldolase_TIM"/>
</dbReference>
<comment type="subcellular location">
    <subcellularLocation>
        <location evidence="1">Bacterial microcompartment</location>
    </subcellularLocation>
</comment>
<comment type="catalytic activity">
    <reaction evidence="1">
        <text>ethanolamine = acetaldehyde + NH4(+)</text>
        <dbReference type="Rhea" id="RHEA:15313"/>
        <dbReference type="ChEBI" id="CHEBI:15343"/>
        <dbReference type="ChEBI" id="CHEBI:28938"/>
        <dbReference type="ChEBI" id="CHEBI:57603"/>
        <dbReference type="EC" id="4.3.1.7"/>
    </reaction>
</comment>
<feature type="binding site" evidence="1">
    <location>
        <position position="192"/>
    </location>
    <ligand>
        <name>adenosylcob(III)alamin</name>
        <dbReference type="ChEBI" id="CHEBI:18408"/>
    </ligand>
</feature>
<comment type="subunit">
    <text evidence="1">The basic unit is a heterodimer which dimerizes to form tetramers. The heterotetramers trimerize; 6 large subunits form a core ring with 6 small subunits projecting outwards.</text>
</comment>